<feature type="transmembrane region" description="Helical" evidence="5">
    <location>
        <begin position="175"/>
        <end position="197"/>
    </location>
</feature>
<feature type="transmembrane region" description="Helical" evidence="5">
    <location>
        <begin position="147"/>
        <end position="168"/>
    </location>
</feature>
<keyword evidence="3 5" id="KW-1133">Transmembrane helix</keyword>
<dbReference type="KEGG" id="elio:KO353_12565"/>
<feature type="transmembrane region" description="Helical" evidence="5">
    <location>
        <begin position="265"/>
        <end position="285"/>
    </location>
</feature>
<comment type="subcellular location">
    <subcellularLocation>
        <location evidence="1">Membrane</location>
        <topology evidence="1">Multi-pass membrane protein</topology>
    </subcellularLocation>
</comment>
<feature type="transmembrane region" description="Helical" evidence="5">
    <location>
        <begin position="62"/>
        <end position="80"/>
    </location>
</feature>
<organism evidence="7 8">
    <name type="scientific">Elioraea tepida</name>
    <dbReference type="NCBI Taxonomy" id="2843330"/>
    <lineage>
        <taxon>Bacteria</taxon>
        <taxon>Pseudomonadati</taxon>
        <taxon>Pseudomonadota</taxon>
        <taxon>Alphaproteobacteria</taxon>
        <taxon>Acetobacterales</taxon>
        <taxon>Elioraeaceae</taxon>
        <taxon>Elioraea</taxon>
    </lineage>
</organism>
<sequence length="292" mass="30201">MNALLFSVTAVLWALGWAAIRVQVEIAPAGPAVAWRLLLAGALLQAWLRASGRHRGFPLRDLPFVAAQGLGLFAINNLIFYEAVAFIASGLVAVIVAMVIPLNAFGLRALFGTPVSGAVVAGAAVAAAGLALVFAPEWSSLGRSGAWRGVLLAVAGSCVVACANMAAVRNARARLPTLAVIADGLVIGGVFAAAVSLARGQGIAIPPSLPWLAALAFQSLAVSILSFFCYFTLQARIGADRAAYVLVVVPVLSLIQSSLVEDWRWSMSAIAGALLVALGNGIALMPRRLGRR</sequence>
<evidence type="ECO:0000256" key="3">
    <source>
        <dbReference type="ARBA" id="ARBA00022989"/>
    </source>
</evidence>
<dbReference type="InterPro" id="IPR050638">
    <property type="entry name" value="AA-Vitamin_Transporters"/>
</dbReference>
<proteinExistence type="predicted"/>
<evidence type="ECO:0000256" key="2">
    <source>
        <dbReference type="ARBA" id="ARBA00022692"/>
    </source>
</evidence>
<gene>
    <name evidence="7" type="ORF">KO353_12565</name>
</gene>
<feature type="transmembrane region" description="Helical" evidence="5">
    <location>
        <begin position="34"/>
        <end position="50"/>
    </location>
</feature>
<name>A0A975YJ06_9PROT</name>
<feature type="transmembrane region" description="Helical" evidence="5">
    <location>
        <begin position="242"/>
        <end position="259"/>
    </location>
</feature>
<evidence type="ECO:0000256" key="5">
    <source>
        <dbReference type="SAM" id="Phobius"/>
    </source>
</evidence>
<feature type="transmembrane region" description="Helical" evidence="5">
    <location>
        <begin position="117"/>
        <end position="135"/>
    </location>
</feature>
<dbReference type="GO" id="GO:0016020">
    <property type="term" value="C:membrane"/>
    <property type="evidence" value="ECO:0007669"/>
    <property type="project" value="UniProtKB-SubCell"/>
</dbReference>
<dbReference type="RefSeq" id="WP_218285069.1">
    <property type="nucleotide sequence ID" value="NZ_CP076448.1"/>
</dbReference>
<feature type="domain" description="EamA" evidence="6">
    <location>
        <begin position="4"/>
        <end position="134"/>
    </location>
</feature>
<feature type="transmembrane region" description="Helical" evidence="5">
    <location>
        <begin position="209"/>
        <end position="230"/>
    </location>
</feature>
<reference evidence="7" key="1">
    <citation type="submission" date="2021-06" db="EMBL/GenBank/DDBJ databases">
        <title>Elioraea tepida, sp. nov., a moderately thermophilic aerobic anoxygenic phototrophic bacterium isolated from an alkaline siliceous hot spring mat community in Yellowstone National Park, WY, USA.</title>
        <authorList>
            <person name="Saini M.K."/>
            <person name="Yoshida S."/>
            <person name="Sebastian A."/>
            <person name="Hirose S."/>
            <person name="Hara E."/>
            <person name="Tamaki H."/>
            <person name="Soulier N.T."/>
            <person name="Albert I."/>
            <person name="Hanada S."/>
            <person name="Bryant D.A."/>
            <person name="Tank M."/>
        </authorList>
    </citation>
    <scope>NUCLEOTIDE SEQUENCE</scope>
    <source>
        <strain evidence="7">MS-P2</strain>
    </source>
</reference>
<keyword evidence="8" id="KW-1185">Reference proteome</keyword>
<dbReference type="EMBL" id="CP076448">
    <property type="protein sequence ID" value="QXM24101.1"/>
    <property type="molecule type" value="Genomic_DNA"/>
</dbReference>
<accession>A0A975YJ06</accession>
<dbReference type="InterPro" id="IPR000620">
    <property type="entry name" value="EamA_dom"/>
</dbReference>
<dbReference type="AlphaFoldDB" id="A0A975YJ06"/>
<dbReference type="PANTHER" id="PTHR32322">
    <property type="entry name" value="INNER MEMBRANE TRANSPORTER"/>
    <property type="match status" value="1"/>
</dbReference>
<dbReference type="Pfam" id="PF00892">
    <property type="entry name" value="EamA"/>
    <property type="match status" value="2"/>
</dbReference>
<evidence type="ECO:0000313" key="8">
    <source>
        <dbReference type="Proteomes" id="UP000694001"/>
    </source>
</evidence>
<keyword evidence="4 5" id="KW-0472">Membrane</keyword>
<evidence type="ECO:0000259" key="6">
    <source>
        <dbReference type="Pfam" id="PF00892"/>
    </source>
</evidence>
<feature type="domain" description="EamA" evidence="6">
    <location>
        <begin position="149"/>
        <end position="279"/>
    </location>
</feature>
<protein>
    <submittedName>
        <fullName evidence="7">DMT family transporter</fullName>
    </submittedName>
</protein>
<dbReference type="Proteomes" id="UP000694001">
    <property type="component" value="Chromosome"/>
</dbReference>
<dbReference type="PANTHER" id="PTHR32322:SF2">
    <property type="entry name" value="EAMA DOMAIN-CONTAINING PROTEIN"/>
    <property type="match status" value="1"/>
</dbReference>
<feature type="transmembrane region" description="Helical" evidence="5">
    <location>
        <begin position="86"/>
        <end position="105"/>
    </location>
</feature>
<keyword evidence="2 5" id="KW-0812">Transmembrane</keyword>
<evidence type="ECO:0000256" key="1">
    <source>
        <dbReference type="ARBA" id="ARBA00004141"/>
    </source>
</evidence>
<evidence type="ECO:0000256" key="4">
    <source>
        <dbReference type="ARBA" id="ARBA00023136"/>
    </source>
</evidence>
<evidence type="ECO:0000313" key="7">
    <source>
        <dbReference type="EMBL" id="QXM24101.1"/>
    </source>
</evidence>